<protein>
    <submittedName>
        <fullName evidence="1">Uncharacterized protein</fullName>
    </submittedName>
</protein>
<reference evidence="1" key="1">
    <citation type="journal article" date="2019" name="Sci. Rep.">
        <title>Draft genome of Tanacetum cinerariifolium, the natural source of mosquito coil.</title>
        <authorList>
            <person name="Yamashiro T."/>
            <person name="Shiraishi A."/>
            <person name="Satake H."/>
            <person name="Nakayama K."/>
        </authorList>
    </citation>
    <scope>NUCLEOTIDE SEQUENCE</scope>
</reference>
<dbReference type="EMBL" id="BKCJ010252005">
    <property type="protein sequence ID" value="GEZ20407.1"/>
    <property type="molecule type" value="Genomic_DNA"/>
</dbReference>
<name>A0A699I4I8_TANCI</name>
<accession>A0A699I4I8</accession>
<sequence length="302" mass="34147">MKPQLLDSQGPILGMTSTQALTAIQTMADHSQNWHDGTSSRGISSNGNADELVALVSKLDNLGHNKKKLKDNVHAIQVRNQFCKGPHLDNECPLNKEVKQVDEVNYGEFGHPIPLNGSNETKFCVGPPGYYTRIDNQTPSGENKPNLVEIINKYMEEATKRQVEQDEWLKTFAKTLRITGLITIKSSKNLNLKTNEDVDDLEGIIDYLKPTLYDRFIDSDDEEYMEKKCRLLGIPYIKPPLILIEKVNVTTHSFSRGEVYKKIKVSGVEELSRNRGNTTTIRAGIMKEIYRNDDKGESYDET</sequence>
<comment type="caution">
    <text evidence="1">The sequence shown here is derived from an EMBL/GenBank/DDBJ whole genome shotgun (WGS) entry which is preliminary data.</text>
</comment>
<dbReference type="AlphaFoldDB" id="A0A699I4I8"/>
<gene>
    <name evidence="1" type="ORF">Tci_492380</name>
</gene>
<evidence type="ECO:0000313" key="1">
    <source>
        <dbReference type="EMBL" id="GEZ20407.1"/>
    </source>
</evidence>
<organism evidence="1">
    <name type="scientific">Tanacetum cinerariifolium</name>
    <name type="common">Dalmatian daisy</name>
    <name type="synonym">Chrysanthemum cinerariifolium</name>
    <dbReference type="NCBI Taxonomy" id="118510"/>
    <lineage>
        <taxon>Eukaryota</taxon>
        <taxon>Viridiplantae</taxon>
        <taxon>Streptophyta</taxon>
        <taxon>Embryophyta</taxon>
        <taxon>Tracheophyta</taxon>
        <taxon>Spermatophyta</taxon>
        <taxon>Magnoliopsida</taxon>
        <taxon>eudicotyledons</taxon>
        <taxon>Gunneridae</taxon>
        <taxon>Pentapetalae</taxon>
        <taxon>asterids</taxon>
        <taxon>campanulids</taxon>
        <taxon>Asterales</taxon>
        <taxon>Asteraceae</taxon>
        <taxon>Asteroideae</taxon>
        <taxon>Anthemideae</taxon>
        <taxon>Anthemidinae</taxon>
        <taxon>Tanacetum</taxon>
    </lineage>
</organism>
<proteinExistence type="predicted"/>